<feature type="binding site" evidence="16">
    <location>
        <position position="617"/>
    </location>
    <ligand>
        <name>L-glutamate</name>
        <dbReference type="ChEBI" id="CHEBI:29985"/>
    </ligand>
</feature>
<dbReference type="InterPro" id="IPR001508">
    <property type="entry name" value="Iono_Glu_rcpt_met"/>
</dbReference>
<feature type="transmembrane region" description="Helical" evidence="20">
    <location>
        <begin position="565"/>
        <end position="586"/>
    </location>
</feature>
<feature type="compositionally biased region" description="Polar residues" evidence="19">
    <location>
        <begin position="151"/>
        <end position="165"/>
    </location>
</feature>
<feature type="disulfide bond" evidence="18">
    <location>
        <begin position="675"/>
        <end position="731"/>
    </location>
</feature>
<feature type="compositionally biased region" description="Basic and acidic residues" evidence="19">
    <location>
        <begin position="523"/>
        <end position="532"/>
    </location>
</feature>
<gene>
    <name evidence="22" type="ORF">GE061_016475</name>
</gene>
<organism evidence="22 23">
    <name type="scientific">Apolygus lucorum</name>
    <name type="common">Small green plant bug</name>
    <name type="synonym">Lygocoris lucorum</name>
    <dbReference type="NCBI Taxonomy" id="248454"/>
    <lineage>
        <taxon>Eukaryota</taxon>
        <taxon>Metazoa</taxon>
        <taxon>Ecdysozoa</taxon>
        <taxon>Arthropoda</taxon>
        <taxon>Hexapoda</taxon>
        <taxon>Insecta</taxon>
        <taxon>Pterygota</taxon>
        <taxon>Neoptera</taxon>
        <taxon>Paraneoptera</taxon>
        <taxon>Hemiptera</taxon>
        <taxon>Heteroptera</taxon>
        <taxon>Panheteroptera</taxon>
        <taxon>Cimicomorpha</taxon>
        <taxon>Miridae</taxon>
        <taxon>Mirini</taxon>
        <taxon>Apolygus</taxon>
    </lineage>
</organism>
<dbReference type="AlphaFoldDB" id="A0A8S9XIY2"/>
<keyword evidence="13" id="KW-1071">Ligand-gated ion channel</keyword>
<keyword evidence="8" id="KW-0406">Ion transport</keyword>
<dbReference type="EMBL" id="WIXP02000007">
    <property type="protein sequence ID" value="KAF6208026.1"/>
    <property type="molecule type" value="Genomic_DNA"/>
</dbReference>
<evidence type="ECO:0000256" key="14">
    <source>
        <dbReference type="ARBA" id="ARBA00023303"/>
    </source>
</evidence>
<feature type="binding site" evidence="16">
    <location>
        <position position="663"/>
    </location>
    <ligand>
        <name>L-glutamate</name>
        <dbReference type="ChEBI" id="CHEBI:29985"/>
    </ligand>
</feature>
<keyword evidence="9 20" id="KW-0472">Membrane</keyword>
<keyword evidence="12" id="KW-0628">Postsynaptic cell membrane</keyword>
<evidence type="ECO:0000256" key="13">
    <source>
        <dbReference type="ARBA" id="ARBA00023286"/>
    </source>
</evidence>
<evidence type="ECO:0000256" key="12">
    <source>
        <dbReference type="ARBA" id="ARBA00023257"/>
    </source>
</evidence>
<dbReference type="CDD" id="cd13714">
    <property type="entry name" value="PBP2_iGluR_Kainate"/>
    <property type="match status" value="1"/>
</dbReference>
<evidence type="ECO:0000256" key="8">
    <source>
        <dbReference type="ARBA" id="ARBA00023065"/>
    </source>
</evidence>
<dbReference type="Pfam" id="PF00060">
    <property type="entry name" value="Lig_chan"/>
    <property type="match status" value="1"/>
</dbReference>
<evidence type="ECO:0000256" key="20">
    <source>
        <dbReference type="SAM" id="Phobius"/>
    </source>
</evidence>
<keyword evidence="7" id="KW-0770">Synapse</keyword>
<evidence type="ECO:0000256" key="6">
    <source>
        <dbReference type="ARBA" id="ARBA00022989"/>
    </source>
</evidence>
<dbReference type="OrthoDB" id="8061707at2759"/>
<comment type="similarity">
    <text evidence="1">Belongs to the glutamate-gated ion channel (TC 1.A.10.1) family.</text>
</comment>
<evidence type="ECO:0000256" key="4">
    <source>
        <dbReference type="ARBA" id="ARBA00022692"/>
    </source>
</evidence>
<feature type="region of interest" description="Disordered" evidence="19">
    <location>
        <begin position="1"/>
        <end position="41"/>
    </location>
</feature>
<feature type="compositionally biased region" description="Low complexity" evidence="19">
    <location>
        <begin position="197"/>
        <end position="218"/>
    </location>
</feature>
<feature type="compositionally biased region" description="Acidic residues" evidence="19">
    <location>
        <begin position="125"/>
        <end position="141"/>
    </location>
</feature>
<dbReference type="PANTHER" id="PTHR18966">
    <property type="entry name" value="IONOTROPIC GLUTAMATE RECEPTOR"/>
    <property type="match status" value="1"/>
</dbReference>
<keyword evidence="6 20" id="KW-1133">Transmembrane helix</keyword>
<dbReference type="GO" id="GO:0038023">
    <property type="term" value="F:signaling receptor activity"/>
    <property type="evidence" value="ECO:0007669"/>
    <property type="project" value="InterPro"/>
</dbReference>
<dbReference type="Proteomes" id="UP000466442">
    <property type="component" value="Unassembled WGS sequence"/>
</dbReference>
<name>A0A8S9XIY2_APOLU</name>
<feature type="binding site" evidence="16">
    <location>
        <position position="616"/>
    </location>
    <ligand>
        <name>L-glutamate</name>
        <dbReference type="ChEBI" id="CHEBI:29985"/>
    </ligand>
</feature>
<protein>
    <recommendedName>
        <fullName evidence="21">Ionotropic glutamate receptor C-terminal domain-containing protein</fullName>
    </recommendedName>
</protein>
<feature type="transmembrane region" description="Helical" evidence="20">
    <location>
        <begin position="479"/>
        <end position="502"/>
    </location>
</feature>
<keyword evidence="5" id="KW-0732">Signal</keyword>
<evidence type="ECO:0000256" key="15">
    <source>
        <dbReference type="ARBA" id="ARBA00034104"/>
    </source>
</evidence>
<reference evidence="22" key="1">
    <citation type="journal article" date="2021" name="Mol. Ecol. Resour.">
        <title>Apolygus lucorum genome provides insights into omnivorousness and mesophyll feeding.</title>
        <authorList>
            <person name="Liu Y."/>
            <person name="Liu H."/>
            <person name="Wang H."/>
            <person name="Huang T."/>
            <person name="Liu B."/>
            <person name="Yang B."/>
            <person name="Yin L."/>
            <person name="Li B."/>
            <person name="Zhang Y."/>
            <person name="Zhang S."/>
            <person name="Jiang F."/>
            <person name="Zhang X."/>
            <person name="Ren Y."/>
            <person name="Wang B."/>
            <person name="Wang S."/>
            <person name="Lu Y."/>
            <person name="Wu K."/>
            <person name="Fan W."/>
            <person name="Wang G."/>
        </authorList>
    </citation>
    <scope>NUCLEOTIDE SEQUENCE</scope>
    <source>
        <strain evidence="22">12Hb</strain>
    </source>
</reference>
<keyword evidence="11" id="KW-0325">Glycoprotein</keyword>
<evidence type="ECO:0000259" key="21">
    <source>
        <dbReference type="SMART" id="SM00079"/>
    </source>
</evidence>
<dbReference type="GO" id="GO:0015276">
    <property type="term" value="F:ligand-gated monoatomic ion channel activity"/>
    <property type="evidence" value="ECO:0007669"/>
    <property type="project" value="InterPro"/>
</dbReference>
<feature type="region of interest" description="Disordered" evidence="19">
    <location>
        <begin position="64"/>
        <end position="165"/>
    </location>
</feature>
<dbReference type="FunFam" id="3.40.190.10:FF:000060">
    <property type="entry name" value="Glutamate receptor ionotropic, kainate 1"/>
    <property type="match status" value="1"/>
</dbReference>
<comment type="subcellular location">
    <subcellularLocation>
        <location evidence="15">Postsynaptic cell membrane</location>
        <topology evidence="15">Multi-pass membrane protein</topology>
    </subcellularLocation>
</comment>
<feature type="compositionally biased region" description="Basic and acidic residues" evidence="19">
    <location>
        <begin position="1"/>
        <end position="10"/>
    </location>
</feature>
<sequence>MQRAEVKDVPGSDLIVAPRKIPKGRVQGQKEPDRSECEEEVTEALASRRQVVPALSRALVAVLVPGEEGSEAGGYSEEESEGEKQGPASEDDEGVEYRGRSESAEEEVESNGVLRPSTPLGRESEGEEQSETGLESSEEGDSGSSWESFSHQSDNGSVHSFPSGTGSVMGPVDLVVPHWMRGQATTSHLAVAGSSHTPGSDPSTASSSPLLSISDAGSPTPGQGTASTPGSIEAPYWESDPRSLGPHPEDSTPPSPVPAEVHPEVDVDRRPQRTRYLVVSQDREYYAALEVFDKETCRQRPMLICPPSFPLVHRSVKECLSSIYFQNSDAAEICEWSVLVQPPADVWRWEAASQKWYYSLSQPVVLTEQCPDEAAVEITLTGSGVIQPQIQCTLRTATHKLLPAGGKVPAQHFLRNRTIDVPTLWSLNATQPLEDKNLDAIVDQLRQQGQVQPGVWSEDEIRLEAALRMLEENEGNGPALVYGLGSAAIVLILMLGLGMWWYRRTCVGCWTPQTSKPTSEGADSDRRLEVRPIRWPRHTPQREESHDPPQQLVDMTATSTRIVGGIWWFFTLIIISSYTANLAAFLTVERMITPIENAEDLAGQTEIAYGTLDSGSTMTFFRDSMIETYKKMWRFMENKKVFVSTYEEGIKRVLEGNYAFLMESTMLDYIVQRDCNLTQIGGLLDTKGYGIATPMGSPWRDRISLAILELQEKGEIQMLYDKWWKNPGDTCIRKDKSKESKANALGVDNIGGVFVVLLCGLAIAVVIAIFEFCYNSKKNAQLERRGGAQSLCAEMADELCFALRCRGSRQRPALKRQCSKCAAGPTYVPTVPPAPAPPQLPPYNQPQLLQIAVTALKTPIENKKTILRRDPAWEFP</sequence>
<feature type="site" description="Interaction with the cone snail toxin Con-ikot-ikot" evidence="17">
    <location>
        <position position="622"/>
    </location>
</feature>
<keyword evidence="14" id="KW-0407">Ion channel</keyword>
<accession>A0A8S9XIY2</accession>
<keyword evidence="2" id="KW-0813">Transport</keyword>
<evidence type="ECO:0000256" key="17">
    <source>
        <dbReference type="PIRSR" id="PIRSR601508-2"/>
    </source>
</evidence>
<evidence type="ECO:0000313" key="23">
    <source>
        <dbReference type="Proteomes" id="UP000466442"/>
    </source>
</evidence>
<evidence type="ECO:0000256" key="5">
    <source>
        <dbReference type="ARBA" id="ARBA00022729"/>
    </source>
</evidence>
<keyword evidence="3" id="KW-1003">Cell membrane</keyword>
<evidence type="ECO:0000313" key="22">
    <source>
        <dbReference type="EMBL" id="KAF6208026.1"/>
    </source>
</evidence>
<feature type="domain" description="Ionotropic glutamate receptor C-terminal" evidence="21">
    <location>
        <begin position="506"/>
        <end position="726"/>
    </location>
</feature>
<dbReference type="PRINTS" id="PR00177">
    <property type="entry name" value="NMDARECEPTOR"/>
</dbReference>
<evidence type="ECO:0000256" key="2">
    <source>
        <dbReference type="ARBA" id="ARBA00022448"/>
    </source>
</evidence>
<keyword evidence="4 20" id="KW-0812">Transmembrane</keyword>
<evidence type="ECO:0000256" key="19">
    <source>
        <dbReference type="SAM" id="MobiDB-lite"/>
    </source>
</evidence>
<feature type="compositionally biased region" description="Polar residues" evidence="19">
    <location>
        <begin position="220"/>
        <end position="230"/>
    </location>
</feature>
<feature type="site" description="Crucial to convey clamshell closure to channel opening" evidence="17">
    <location>
        <position position="595"/>
    </location>
</feature>
<evidence type="ECO:0000256" key="3">
    <source>
        <dbReference type="ARBA" id="ARBA00022475"/>
    </source>
</evidence>
<keyword evidence="10" id="KW-0675">Receptor</keyword>
<keyword evidence="18" id="KW-1015">Disulfide bond</keyword>
<dbReference type="InterPro" id="IPR015683">
    <property type="entry name" value="Ionotropic_Glu_rcpt"/>
</dbReference>
<feature type="transmembrane region" description="Helical" evidence="20">
    <location>
        <begin position="750"/>
        <end position="774"/>
    </location>
</feature>
<evidence type="ECO:0000256" key="10">
    <source>
        <dbReference type="ARBA" id="ARBA00023170"/>
    </source>
</evidence>
<keyword evidence="23" id="KW-1185">Reference proteome</keyword>
<evidence type="ECO:0000256" key="18">
    <source>
        <dbReference type="PIRSR" id="PIRSR601508-3"/>
    </source>
</evidence>
<comment type="caution">
    <text evidence="22">The sequence shown here is derived from an EMBL/GenBank/DDBJ whole genome shotgun (WGS) entry which is preliminary data.</text>
</comment>
<feature type="region of interest" description="Disordered" evidence="19">
    <location>
        <begin position="513"/>
        <end position="551"/>
    </location>
</feature>
<evidence type="ECO:0000256" key="7">
    <source>
        <dbReference type="ARBA" id="ARBA00023018"/>
    </source>
</evidence>
<dbReference type="InterPro" id="IPR001320">
    <property type="entry name" value="Iontro_rcpt_C"/>
</dbReference>
<proteinExistence type="inferred from homology"/>
<evidence type="ECO:0000256" key="16">
    <source>
        <dbReference type="PIRSR" id="PIRSR601508-1"/>
    </source>
</evidence>
<dbReference type="SMART" id="SM00079">
    <property type="entry name" value="PBPe"/>
    <property type="match status" value="1"/>
</dbReference>
<evidence type="ECO:0000256" key="11">
    <source>
        <dbReference type="ARBA" id="ARBA00023180"/>
    </source>
</evidence>
<dbReference type="GO" id="GO:0045211">
    <property type="term" value="C:postsynaptic membrane"/>
    <property type="evidence" value="ECO:0007669"/>
    <property type="project" value="UniProtKB-SubCell"/>
</dbReference>
<dbReference type="SUPFAM" id="SSF53850">
    <property type="entry name" value="Periplasmic binding protein-like II"/>
    <property type="match status" value="1"/>
</dbReference>
<evidence type="ECO:0000256" key="9">
    <source>
        <dbReference type="ARBA" id="ARBA00023136"/>
    </source>
</evidence>
<evidence type="ECO:0000256" key="1">
    <source>
        <dbReference type="ARBA" id="ARBA00008685"/>
    </source>
</evidence>
<dbReference type="FunFam" id="3.40.190.10:FF:000167">
    <property type="entry name" value="Eye-enriched kainate receptor, isoform B"/>
    <property type="match status" value="1"/>
</dbReference>
<dbReference type="Gene3D" id="3.40.190.10">
    <property type="entry name" value="Periplasmic binding protein-like II"/>
    <property type="match status" value="1"/>
</dbReference>
<feature type="region of interest" description="Disordered" evidence="19">
    <location>
        <begin position="189"/>
        <end position="269"/>
    </location>
</feature>